<feature type="compositionally biased region" description="Acidic residues" evidence="1">
    <location>
        <begin position="198"/>
        <end position="208"/>
    </location>
</feature>
<dbReference type="AlphaFoldDB" id="A0A7G3ZCD0"/>
<feature type="region of interest" description="Disordered" evidence="1">
    <location>
        <begin position="182"/>
        <end position="234"/>
    </location>
</feature>
<dbReference type="Proteomes" id="UP000515788">
    <property type="component" value="Chromosome 2"/>
</dbReference>
<dbReference type="KEGG" id="tgb:HG536_0B00270"/>
<keyword evidence="3" id="KW-1185">Reference proteome</keyword>
<feature type="compositionally biased region" description="Polar residues" evidence="1">
    <location>
        <begin position="210"/>
        <end position="220"/>
    </location>
</feature>
<protein>
    <submittedName>
        <fullName evidence="2">Uncharacterized protein</fullName>
    </submittedName>
</protein>
<accession>A0A7G3ZCD0</accession>
<dbReference type="OrthoDB" id="4096201at2759"/>
<sequence length="308" mass="34505">MPVSSKRRYSEREATESGIALKRRSFILSNHAATPRNGSSFSCFSSTSEDGEYEKADHLFSFPGAGGVLNPKLVEAVSKYSDSDTTMKSDKDYNYQTGDACLRRKSLSRPGSFSCSSRKSQAPRSDLVARERCFDYIVQSIDEVWARYCDTTSSAEAVVYNNFGAKAQAGVKIPLSRPHKSLNISETESDNCTFGGTEEADSEDEDESSGYKSEATNPTEYETDHGENRTVSNLPDSVKLQSLKHRLTKAKNDLELVYDSKHLESSASFWRRWDMIKYSAVEMMEDDDDDDVIENAIEELEQGRCYTC</sequence>
<name>A0A7G3ZCD0_9SACH</name>
<evidence type="ECO:0000313" key="3">
    <source>
        <dbReference type="Proteomes" id="UP000515788"/>
    </source>
</evidence>
<gene>
    <name evidence="2" type="ORF">HG536_0B00270</name>
</gene>
<organism evidence="2 3">
    <name type="scientific">Torulaspora globosa</name>
    <dbReference type="NCBI Taxonomy" id="48254"/>
    <lineage>
        <taxon>Eukaryota</taxon>
        <taxon>Fungi</taxon>
        <taxon>Dikarya</taxon>
        <taxon>Ascomycota</taxon>
        <taxon>Saccharomycotina</taxon>
        <taxon>Saccharomycetes</taxon>
        <taxon>Saccharomycetales</taxon>
        <taxon>Saccharomycetaceae</taxon>
        <taxon>Torulaspora</taxon>
    </lineage>
</organism>
<proteinExistence type="predicted"/>
<dbReference type="RefSeq" id="XP_037137841.1">
    <property type="nucleotide sequence ID" value="XM_037281946.1"/>
</dbReference>
<reference evidence="2 3" key="1">
    <citation type="submission" date="2020-06" db="EMBL/GenBank/DDBJ databases">
        <title>The yeast mating-type switching endonuclease HO is a domesticated member of an unorthodox homing genetic element family.</title>
        <authorList>
            <person name="Coughlan A.Y."/>
            <person name="Lombardi L."/>
            <person name="Braun-Galleani S."/>
            <person name="Martos A.R."/>
            <person name="Galeote V."/>
            <person name="Bigey F."/>
            <person name="Dequin S."/>
            <person name="Byrne K.P."/>
            <person name="Wolfe K.H."/>
        </authorList>
    </citation>
    <scope>NUCLEOTIDE SEQUENCE [LARGE SCALE GENOMIC DNA]</scope>
    <source>
        <strain evidence="2 3">CBS764</strain>
    </source>
</reference>
<feature type="compositionally biased region" description="Polar residues" evidence="1">
    <location>
        <begin position="182"/>
        <end position="194"/>
    </location>
</feature>
<dbReference type="EMBL" id="CP059247">
    <property type="protein sequence ID" value="QLL31166.1"/>
    <property type="molecule type" value="Genomic_DNA"/>
</dbReference>
<evidence type="ECO:0000256" key="1">
    <source>
        <dbReference type="SAM" id="MobiDB-lite"/>
    </source>
</evidence>
<dbReference type="GeneID" id="59324285"/>
<evidence type="ECO:0000313" key="2">
    <source>
        <dbReference type="EMBL" id="QLL31166.1"/>
    </source>
</evidence>